<dbReference type="OrthoDB" id="9781776at2"/>
<evidence type="ECO:0000313" key="16">
    <source>
        <dbReference type="Proteomes" id="UP000001556"/>
    </source>
</evidence>
<dbReference type="InterPro" id="IPR013343">
    <property type="entry name" value="CRISPR-assoc_prot_Cas4"/>
</dbReference>
<comment type="similarity">
    <text evidence="2 13">Belongs to the CRISPR-associated exonuclease Cas4 family.</text>
</comment>
<dbReference type="RefSeq" id="WP_011877370.1">
    <property type="nucleotide sequence ID" value="NC_009253.1"/>
</dbReference>
<evidence type="ECO:0000256" key="2">
    <source>
        <dbReference type="ARBA" id="ARBA00009189"/>
    </source>
</evidence>
<accession>A4J388</accession>
<evidence type="ECO:0000256" key="3">
    <source>
        <dbReference type="ARBA" id="ARBA00012768"/>
    </source>
</evidence>
<proteinExistence type="inferred from homology"/>
<dbReference type="NCBIfam" id="TIGR00372">
    <property type="entry name" value="cas4"/>
    <property type="match status" value="1"/>
</dbReference>
<dbReference type="GO" id="GO:0046872">
    <property type="term" value="F:metal ion binding"/>
    <property type="evidence" value="ECO:0007669"/>
    <property type="project" value="UniProtKB-KW"/>
</dbReference>
<dbReference type="InterPro" id="IPR011604">
    <property type="entry name" value="PDDEXK-like_dom_sf"/>
</dbReference>
<dbReference type="EC" id="3.1.12.1" evidence="3 13"/>
<keyword evidence="8 13" id="KW-0269">Exonuclease</keyword>
<comment type="cofactor">
    <cofactor evidence="13">
        <name>Mg(2+)</name>
        <dbReference type="ChEBI" id="CHEBI:18420"/>
    </cofactor>
    <cofactor evidence="13">
        <name>Mn(2+)</name>
        <dbReference type="ChEBI" id="CHEBI:29035"/>
    </cofactor>
    <text evidence="13">Mg(2+) or Mn(2+) required for ssDNA cleavage activity.</text>
</comment>
<keyword evidence="12 13" id="KW-0464">Manganese</keyword>
<protein>
    <recommendedName>
        <fullName evidence="4 13">CRISPR-associated exonuclease Cas4</fullName>
        <ecNumber evidence="3 13">3.1.12.1</ecNumber>
    </recommendedName>
</protein>
<evidence type="ECO:0000256" key="9">
    <source>
        <dbReference type="ARBA" id="ARBA00023004"/>
    </source>
</evidence>
<name>A4J388_DESRM</name>
<keyword evidence="5 13" id="KW-0540">Nuclease</keyword>
<keyword evidence="6 13" id="KW-0479">Metal-binding</keyword>
<comment type="cofactor">
    <cofactor evidence="13">
        <name>iron-sulfur cluster</name>
        <dbReference type="ChEBI" id="CHEBI:30408"/>
    </cofactor>
</comment>
<evidence type="ECO:0000256" key="11">
    <source>
        <dbReference type="ARBA" id="ARBA00023118"/>
    </source>
</evidence>
<evidence type="ECO:0000313" key="15">
    <source>
        <dbReference type="EMBL" id="ABO49541.1"/>
    </source>
</evidence>
<dbReference type="GO" id="GO:0051536">
    <property type="term" value="F:iron-sulfur cluster binding"/>
    <property type="evidence" value="ECO:0007669"/>
    <property type="project" value="UniProtKB-KW"/>
</dbReference>
<dbReference type="PANTHER" id="PTHR36531">
    <property type="entry name" value="CRISPR-ASSOCIATED EXONUCLEASE CAS4"/>
    <property type="match status" value="1"/>
</dbReference>
<reference evidence="15 16" key="1">
    <citation type="submission" date="2007-03" db="EMBL/GenBank/DDBJ databases">
        <title>Complete sequence of Desulfotomaculum reducens MI-1.</title>
        <authorList>
            <consortium name="US DOE Joint Genome Institute"/>
            <person name="Copeland A."/>
            <person name="Lucas S."/>
            <person name="Lapidus A."/>
            <person name="Barry K."/>
            <person name="Detter J.C."/>
            <person name="Glavina del Rio T."/>
            <person name="Hammon N."/>
            <person name="Israni S."/>
            <person name="Dalin E."/>
            <person name="Tice H."/>
            <person name="Pitluck S."/>
            <person name="Sims D."/>
            <person name="Brettin T."/>
            <person name="Bruce D."/>
            <person name="Han C."/>
            <person name="Tapia R."/>
            <person name="Schmutz J."/>
            <person name="Larimer F."/>
            <person name="Land M."/>
            <person name="Hauser L."/>
            <person name="Kyrpides N."/>
            <person name="Kim E."/>
            <person name="Tebo B.M."/>
            <person name="Richardson P."/>
        </authorList>
    </citation>
    <scope>NUCLEOTIDE SEQUENCE [LARGE SCALE GENOMIC DNA]</scope>
    <source>
        <strain evidence="15 16">MI-1</strain>
    </source>
</reference>
<keyword evidence="16" id="KW-1185">Reference proteome</keyword>
<comment type="function">
    <text evidence="13">CRISPR (clustered regularly interspaced short palindromic repeat) is an adaptive immune system that provides protection against mobile genetic elements (viruses, transposable elements and conjugative plasmids). CRISPR clusters contain sequences complementary to antecedent mobile elements and target invading nucleic acids. CRISPR clusters are transcribed and processed into CRISPR RNA (crRNA).</text>
</comment>
<sequence>MEKLYEEDDLLALSGIQHFAFCERQWGLIHVESQWVENVKTVEGKNMHKRVDDPYFTETRGDVKIVRSVPLMSKTLGLYGVADVIEIQQHDDNFGIVNYSIVEYKRGKPKADDRDQVQLCAQALCLEEMLAITINYGYLFYGETKHRYRVEFNNCLRTRVQELAQRMHLLFEKGQTPPAVYNKKCKNCSLFDICVPELSKVNKRTQKYLSRVFDDMRIE</sequence>
<dbReference type="Gene3D" id="3.90.320.10">
    <property type="match status" value="1"/>
</dbReference>
<evidence type="ECO:0000259" key="14">
    <source>
        <dbReference type="Pfam" id="PF01930"/>
    </source>
</evidence>
<organism evidence="15 16">
    <name type="scientific">Desulforamulus reducens (strain ATCC BAA-1160 / DSM 100696 / MI-1)</name>
    <name type="common">Desulfotomaculum reducens</name>
    <dbReference type="NCBI Taxonomy" id="349161"/>
    <lineage>
        <taxon>Bacteria</taxon>
        <taxon>Bacillati</taxon>
        <taxon>Bacillota</taxon>
        <taxon>Clostridia</taxon>
        <taxon>Eubacteriales</taxon>
        <taxon>Peptococcaceae</taxon>
        <taxon>Desulforamulus</taxon>
    </lineage>
</organism>
<dbReference type="HOGENOM" id="CLU_102055_1_1_9"/>
<dbReference type="AlphaFoldDB" id="A4J388"/>
<evidence type="ECO:0000256" key="8">
    <source>
        <dbReference type="ARBA" id="ARBA00022839"/>
    </source>
</evidence>
<evidence type="ECO:0000256" key="13">
    <source>
        <dbReference type="RuleBase" id="RU365022"/>
    </source>
</evidence>
<keyword evidence="11 13" id="KW-0051">Antiviral defense</keyword>
<dbReference type="InterPro" id="IPR051827">
    <property type="entry name" value="Cas4_exonuclease"/>
</dbReference>
<dbReference type="eggNOG" id="COG1468">
    <property type="taxonomic scope" value="Bacteria"/>
</dbReference>
<keyword evidence="9 13" id="KW-0408">Iron</keyword>
<dbReference type="PANTHER" id="PTHR36531:SF6">
    <property type="entry name" value="DNA REPLICATION ATP-DEPENDENT HELICASE_NUCLEASE DNA2"/>
    <property type="match status" value="1"/>
</dbReference>
<evidence type="ECO:0000256" key="6">
    <source>
        <dbReference type="ARBA" id="ARBA00022723"/>
    </source>
</evidence>
<evidence type="ECO:0000256" key="12">
    <source>
        <dbReference type="ARBA" id="ARBA00023211"/>
    </source>
</evidence>
<evidence type="ECO:0000256" key="1">
    <source>
        <dbReference type="ARBA" id="ARBA00001966"/>
    </source>
</evidence>
<dbReference type="STRING" id="349161.Dred_1006"/>
<evidence type="ECO:0000256" key="4">
    <source>
        <dbReference type="ARBA" id="ARBA00020049"/>
    </source>
</evidence>
<gene>
    <name evidence="15" type="ordered locus">Dred_1006</name>
</gene>
<evidence type="ECO:0000256" key="10">
    <source>
        <dbReference type="ARBA" id="ARBA00023014"/>
    </source>
</evidence>
<dbReference type="EMBL" id="CP000612">
    <property type="protein sequence ID" value="ABO49541.1"/>
    <property type="molecule type" value="Genomic_DNA"/>
</dbReference>
<dbReference type="Proteomes" id="UP000001556">
    <property type="component" value="Chromosome"/>
</dbReference>
<dbReference type="Pfam" id="PF01930">
    <property type="entry name" value="Cas_Cas4"/>
    <property type="match status" value="1"/>
</dbReference>
<feature type="domain" description="DUF83" evidence="14">
    <location>
        <begin position="14"/>
        <end position="195"/>
    </location>
</feature>
<keyword evidence="10 13" id="KW-0411">Iron-sulfur</keyword>
<evidence type="ECO:0000256" key="7">
    <source>
        <dbReference type="ARBA" id="ARBA00022801"/>
    </source>
</evidence>
<dbReference type="KEGG" id="drm:Dred_1006"/>
<comment type="cofactor">
    <cofactor evidence="1">
        <name>[4Fe-4S] cluster</name>
        <dbReference type="ChEBI" id="CHEBI:49883"/>
    </cofactor>
</comment>
<evidence type="ECO:0000256" key="5">
    <source>
        <dbReference type="ARBA" id="ARBA00022722"/>
    </source>
</evidence>
<dbReference type="GO" id="GO:0004527">
    <property type="term" value="F:exonuclease activity"/>
    <property type="evidence" value="ECO:0007669"/>
    <property type="project" value="UniProtKB-KW"/>
</dbReference>
<dbReference type="InterPro" id="IPR022765">
    <property type="entry name" value="Dna2/Cas4_DUF83"/>
</dbReference>
<keyword evidence="7 13" id="KW-0378">Hydrolase</keyword>
<dbReference type="GO" id="GO:0051607">
    <property type="term" value="P:defense response to virus"/>
    <property type="evidence" value="ECO:0007669"/>
    <property type="project" value="UniProtKB-KW"/>
</dbReference>